<dbReference type="InterPro" id="IPR000477">
    <property type="entry name" value="RT_dom"/>
</dbReference>
<dbReference type="InterPro" id="IPR043502">
    <property type="entry name" value="DNA/RNA_pol_sf"/>
</dbReference>
<accession>A0A9W7M2H3</accession>
<evidence type="ECO:0000313" key="2">
    <source>
        <dbReference type="EMBL" id="GMI87152.1"/>
    </source>
</evidence>
<comment type="caution">
    <text evidence="2">The sequence shown here is derived from an EMBL/GenBank/DDBJ whole genome shotgun (WGS) entry which is preliminary data.</text>
</comment>
<organism evidence="2 3">
    <name type="scientific">Hibiscus trionum</name>
    <name type="common">Flower of an hour</name>
    <dbReference type="NCBI Taxonomy" id="183268"/>
    <lineage>
        <taxon>Eukaryota</taxon>
        <taxon>Viridiplantae</taxon>
        <taxon>Streptophyta</taxon>
        <taxon>Embryophyta</taxon>
        <taxon>Tracheophyta</taxon>
        <taxon>Spermatophyta</taxon>
        <taxon>Magnoliopsida</taxon>
        <taxon>eudicotyledons</taxon>
        <taxon>Gunneridae</taxon>
        <taxon>Pentapetalae</taxon>
        <taxon>rosids</taxon>
        <taxon>malvids</taxon>
        <taxon>Malvales</taxon>
        <taxon>Malvaceae</taxon>
        <taxon>Malvoideae</taxon>
        <taxon>Hibiscus</taxon>
    </lineage>
</organism>
<dbReference type="AlphaFoldDB" id="A0A9W7M2H3"/>
<evidence type="ECO:0000313" key="3">
    <source>
        <dbReference type="Proteomes" id="UP001165190"/>
    </source>
</evidence>
<gene>
    <name evidence="2" type="ORF">HRI_002384500</name>
</gene>
<evidence type="ECO:0000259" key="1">
    <source>
        <dbReference type="PROSITE" id="PS50878"/>
    </source>
</evidence>
<dbReference type="PROSITE" id="PS50878">
    <property type="entry name" value="RT_POL"/>
    <property type="match status" value="1"/>
</dbReference>
<protein>
    <recommendedName>
        <fullName evidence="1">Reverse transcriptase domain-containing protein</fullName>
    </recommendedName>
</protein>
<feature type="domain" description="Reverse transcriptase" evidence="1">
    <location>
        <begin position="1"/>
        <end position="172"/>
    </location>
</feature>
<proteinExistence type="predicted"/>
<keyword evidence="3" id="KW-1185">Reference proteome</keyword>
<dbReference type="Proteomes" id="UP001165190">
    <property type="component" value="Unassembled WGS sequence"/>
</dbReference>
<dbReference type="PANTHER" id="PTHR19446">
    <property type="entry name" value="REVERSE TRANSCRIPTASES"/>
    <property type="match status" value="1"/>
</dbReference>
<dbReference type="EMBL" id="BSYR01000022">
    <property type="protein sequence ID" value="GMI87152.1"/>
    <property type="molecule type" value="Genomic_DNA"/>
</dbReference>
<dbReference type="OrthoDB" id="998159at2759"/>
<dbReference type="SUPFAM" id="SSF56672">
    <property type="entry name" value="DNA/RNA polymerases"/>
    <property type="match status" value="1"/>
</dbReference>
<name>A0A9W7M2H3_HIBTR</name>
<reference evidence="2" key="1">
    <citation type="submission" date="2023-05" db="EMBL/GenBank/DDBJ databases">
        <title>Genome and transcriptome analyses reveal genes involved in the formation of fine ridges on petal epidermal cells in Hibiscus trionum.</title>
        <authorList>
            <person name="Koshimizu S."/>
            <person name="Masuda S."/>
            <person name="Ishii T."/>
            <person name="Shirasu K."/>
            <person name="Hoshino A."/>
            <person name="Arita M."/>
        </authorList>
    </citation>
    <scope>NUCLEOTIDE SEQUENCE</scope>
    <source>
        <strain evidence="2">Hamamatsu line</strain>
    </source>
</reference>
<dbReference type="Pfam" id="PF00078">
    <property type="entry name" value="RVT_1"/>
    <property type="match status" value="1"/>
</dbReference>
<sequence length="172" mass="19442">MEEITSENQFAFTKGRQILDCVLIANEAIDYVKRLNLEGVVFKVDFQRAYDTISWDFLDLMLTKFGFGDRWRKWLQSCISTASISILINGSPTDNFRIQRGLRQGCPLSPLIYNIVAEGLSLVLAKASKARFFSGVKIGSEDLEVTHLQFADDLIIFSGASFSEICNIKRIM</sequence>